<feature type="region of interest" description="Disordered" evidence="1">
    <location>
        <begin position="717"/>
        <end position="752"/>
    </location>
</feature>
<evidence type="ECO:0000256" key="1">
    <source>
        <dbReference type="SAM" id="MobiDB-lite"/>
    </source>
</evidence>
<feature type="compositionally biased region" description="Pro residues" evidence="1">
    <location>
        <begin position="734"/>
        <end position="752"/>
    </location>
</feature>
<gene>
    <name evidence="2" type="primary">28</name>
    <name evidence="2" type="ORF">PBI_BALOO_28</name>
</gene>
<feature type="region of interest" description="Disordered" evidence="1">
    <location>
        <begin position="110"/>
        <end position="138"/>
    </location>
</feature>
<organism evidence="2 3">
    <name type="scientific">Mycobacterium phage Baloo</name>
    <dbReference type="NCBI Taxonomy" id="2099645"/>
    <lineage>
        <taxon>Viruses</taxon>
        <taxon>Duplodnaviria</taxon>
        <taxon>Heunggongvirae</taxon>
        <taxon>Uroviricota</taxon>
        <taxon>Caudoviricetes</taxon>
        <taxon>Bclasvirinae</taxon>
        <taxon>Pipefishvirus</taxon>
        <taxon>Pipefishvirus athena</taxon>
    </lineage>
</organism>
<reference evidence="2 3" key="1">
    <citation type="submission" date="2018-02" db="EMBL/GenBank/DDBJ databases">
        <authorList>
            <person name="Ng W.L."/>
            <person name="Stoner T.H."/>
            <person name="Russell D.A."/>
            <person name="Garlena R.A."/>
            <person name="Stoner T.H."/>
            <person name="Pope W.H."/>
            <person name="Jacobs-Sera D."/>
            <person name="Hatfull G.F."/>
        </authorList>
    </citation>
    <scope>NUCLEOTIDE SEQUENCE [LARGE SCALE GENOMIC DNA]</scope>
</reference>
<evidence type="ECO:0000313" key="2">
    <source>
        <dbReference type="EMBL" id="AVJ49034.1"/>
    </source>
</evidence>
<proteinExistence type="predicted"/>
<sequence length="1914" mass="193715">MTSPNAGRITVGLSIDGRDIGDQITDAISRHLQPALEKIELTLQKVQREYANTYRAADKSAARQVIANRRVVGSLRTIELALRRVEAGYERVALAAERSAARQVIANRAAASQTGTGGGGPPRGGGSGGGGGGGGGIHRGGFMQGGQGTYGFLTSPVGLAGIGLGVNALPAATLAVTNLLGAIQALGQSAGVVPGVVAGVAASFGTMKLATVGLSDAIEAVWEAAKSGDAKDLEKATEALKEMAPAAAELATFLGKDLRPALVDIQKLAAQGVFEGITSDLRGLTDKALPVAQRGIKQVSSAWNNTLKELIRVGGKDETLSFVDRIFGNTAEAQNRANKAIEPFVSAIGKLTAESSDFLPRLADGLTKVGERFNNWITKIVDNGDLDRWINEGIEAVGHFGNALLNIGKILTSITKAAGGDGGFLKWLDEATEKLATFLASDEGQQKLIDFFNDARERGKEWLPVLKDLVSLGGDVLKAFDNWGKVILPILGKVADVLTGMPSLVTGVLTAFIAWKSISGIIGGIGGLLGKLPGQATGAATGINSALSKIVLPAALAPLLYSQTNGMQAPDASTGERLAGLGINVAGGAALGAQFGPWGIALGAMIGAGVTLFQSTKQRLDEAKAEWEKAWQEDHDAGPTREGSPEGQLAAIPALRGQRLPSLYNPDGTLKPTGPDVLRQMLENGTIQGGYTLAPDGSTVLGPNGEPLITLPPPSAAVTPGATQYDPISGLPNNLPPQQLPGAQPPPNLPPAPRTVVNPPIPTPSNLPANTEAPEDLAGLIGAVPQASQQVQQLASEVRDLPEGEIKIKDPSPELLENLDKVDATITKVSDNEIVVKANTDEAQKKIDSFALKIKQQTFPLNFTAQVTPPNLPPAVVPQPRAMGGGIYGGIPGKDSVPALLMPGEHVLTTSDVIAMGGQAAVYAFRRGLHRYADGGEVPHLGTGALPGPGGDTVLGVLQQIRDLLAGKGGTSSNPLAATADAVSTLADQTTGSGATSTTGPFGTPIKPRHRGYEMAAAAIQALGGDPEKFLGADPATLPLSQGGILPNPVMAGYGASGAGLGGIASALAKFALSGDTADLPAGIGLNDSAVTAITAARNKKKGGLTEQQIADLVTQIFTGGGFSGVLDESNTSLIKSLTSARDRLAKQGGVAAGIPGVSGVGGVPMAYGGLDAFAASVSGGKYQWGASDLAAGLSDCSGAISDLVEIITTGQATSKRLFSTADAGSVLSSLGAVSGAVPGMLQIGWSDSHMRATLPSGVNFESGGGTGQGATYGGNAQGAAGMPNIMSLPVGALAGMAGLPGAGGVGGNPLGYTGSPVPVYIVNGPNGLGQLPGQLAGAGLGAAGTAGVGVLRDILGGSTDALLTPEGQRRPSAELAKLIHDRNPAALAALFGFDVQDFGAQGGGGDEVMKNSAAFDATGRLFSDTAALSDRTQSSLGAQIEDMKKQLVDITTQVADRLNDKALTPIIADGLQSGLNSLKDAVTASIGTNLGNAAAPPIADAVSSAVASLPIDNSGAGNVGGNAAGVVTGVVGMARGGSVVGGTPGIDSVPALLMPGEHVLSRDDVAAMGGQAMVYGFRKALQRGKIKGFATGGGVNVNDTVGAEFFGVSEVPIIGAIVNLLVKVLLKVIGVEIEARDTLMEMTDEFRGFRGDAFKAFDATGRLLNDTSALSERTQSSEQTAAAERIRILKIVIQALIKYIIEKVIVPIAKAVANAAIQAGASAAGAAVNTQAPGAGGIVSSLISSAGQAGVEIAAEVGTDFALAISETLIQAVAEGLQSYFPDLVSGVFGGGAIESLLVGPLTRGITDPILGAIGGLFSLLGGGLIGGAASLIPGLPFDSGGIARGTGMMPKAVIAPERVLGPRDTQNFEKLTDWLRSGGRPGTTVEIHAPFTVNGGEQGAREAHRKLLELFS</sequence>
<feature type="compositionally biased region" description="Gly residues" evidence="1">
    <location>
        <begin position="115"/>
        <end position="138"/>
    </location>
</feature>
<dbReference type="Proteomes" id="UP000241655">
    <property type="component" value="Segment"/>
</dbReference>
<dbReference type="EMBL" id="MG920059">
    <property type="protein sequence ID" value="AVJ49034.1"/>
    <property type="molecule type" value="Genomic_DNA"/>
</dbReference>
<evidence type="ECO:0000313" key="3">
    <source>
        <dbReference type="Proteomes" id="UP000241655"/>
    </source>
</evidence>
<protein>
    <submittedName>
        <fullName evidence="2">Tape measure protein</fullName>
    </submittedName>
</protein>
<accession>A0A2P1CCV9</accession>
<name>A0A2P1CCV9_9CAUD</name>